<comment type="pathway">
    <text evidence="1">Cell wall biogenesis; peptidoglycan biosynthesis.</text>
</comment>
<feature type="signal peptide" evidence="15">
    <location>
        <begin position="1"/>
        <end position="28"/>
    </location>
</feature>
<dbReference type="UniPathway" id="UPA00219"/>
<dbReference type="GO" id="GO:0009002">
    <property type="term" value="F:serine-type D-Ala-D-Ala carboxypeptidase activity"/>
    <property type="evidence" value="ECO:0007669"/>
    <property type="project" value="UniProtKB-EC"/>
</dbReference>
<keyword evidence="4 18" id="KW-0121">Carboxypeptidase</keyword>
<dbReference type="Pfam" id="PF00768">
    <property type="entry name" value="Peptidase_S11"/>
    <property type="match status" value="1"/>
</dbReference>
<evidence type="ECO:0000256" key="4">
    <source>
        <dbReference type="ARBA" id="ARBA00022645"/>
    </source>
</evidence>
<evidence type="ECO:0000256" key="13">
    <source>
        <dbReference type="PIRSR" id="PIRSR618044-2"/>
    </source>
</evidence>
<keyword evidence="7" id="KW-0378">Hydrolase</keyword>
<dbReference type="EC" id="3.4.16.4" evidence="3"/>
<dbReference type="RefSeq" id="WP_061970775.1">
    <property type="nucleotide sequence ID" value="NZ_FMAV01000001.1"/>
</dbReference>
<evidence type="ECO:0000256" key="2">
    <source>
        <dbReference type="ARBA" id="ARBA00007164"/>
    </source>
</evidence>
<evidence type="ECO:0000256" key="12">
    <source>
        <dbReference type="PIRSR" id="PIRSR618044-1"/>
    </source>
</evidence>
<organism evidence="18 19">
    <name type="scientific">Fictibacillus enclensis</name>
    <dbReference type="NCBI Taxonomy" id="1017270"/>
    <lineage>
        <taxon>Bacteria</taxon>
        <taxon>Bacillati</taxon>
        <taxon>Bacillota</taxon>
        <taxon>Bacilli</taxon>
        <taxon>Bacillales</taxon>
        <taxon>Fictibacillaceae</taxon>
        <taxon>Fictibacillus</taxon>
    </lineage>
</organism>
<dbReference type="AlphaFoldDB" id="A0A0V8JF38"/>
<dbReference type="Gene3D" id="2.30.140.30">
    <property type="match status" value="1"/>
</dbReference>
<feature type="domain" description="Peptidase S11 D-alanyl-D-alanine carboxypeptidase A N-terminal" evidence="16">
    <location>
        <begin position="28"/>
        <end position="255"/>
    </location>
</feature>
<dbReference type="Gene3D" id="3.40.710.10">
    <property type="entry name" value="DD-peptidase/beta-lactamase superfamily"/>
    <property type="match status" value="1"/>
</dbReference>
<feature type="domain" description="Peptidase S11 D-Ala-D-Ala carboxypeptidase A C-terminal" evidence="17">
    <location>
        <begin position="272"/>
        <end position="356"/>
    </location>
</feature>
<dbReference type="GO" id="GO:0009252">
    <property type="term" value="P:peptidoglycan biosynthetic process"/>
    <property type="evidence" value="ECO:0007669"/>
    <property type="project" value="UniProtKB-UniPathway"/>
</dbReference>
<feature type="chain" id="PRO_5006893915" description="serine-type D-Ala-D-Ala carboxypeptidase" evidence="15">
    <location>
        <begin position="29"/>
        <end position="389"/>
    </location>
</feature>
<dbReference type="EMBL" id="LNQN01000001">
    <property type="protein sequence ID" value="KSU85627.1"/>
    <property type="molecule type" value="Genomic_DNA"/>
</dbReference>
<comment type="catalytic activity">
    <reaction evidence="11">
        <text>Preferential cleavage: (Ac)2-L-Lys-D-Ala-|-D-Ala. Also transpeptidation of peptidyl-alanyl moieties that are N-acyl substituents of D-alanine.</text>
        <dbReference type="EC" id="3.4.16.4"/>
    </reaction>
</comment>
<evidence type="ECO:0000256" key="7">
    <source>
        <dbReference type="ARBA" id="ARBA00022801"/>
    </source>
</evidence>
<evidence type="ECO:0000313" key="18">
    <source>
        <dbReference type="EMBL" id="KSU85627.1"/>
    </source>
</evidence>
<evidence type="ECO:0000256" key="8">
    <source>
        <dbReference type="ARBA" id="ARBA00022960"/>
    </source>
</evidence>
<comment type="caution">
    <text evidence="18">The sequence shown here is derived from an EMBL/GenBank/DDBJ whole genome shotgun (WGS) entry which is preliminary data.</text>
</comment>
<evidence type="ECO:0000259" key="17">
    <source>
        <dbReference type="Pfam" id="PF07943"/>
    </source>
</evidence>
<evidence type="ECO:0000256" key="9">
    <source>
        <dbReference type="ARBA" id="ARBA00022984"/>
    </source>
</evidence>
<evidence type="ECO:0000313" key="19">
    <source>
        <dbReference type="Proteomes" id="UP000054099"/>
    </source>
</evidence>
<dbReference type="SUPFAM" id="SSF56601">
    <property type="entry name" value="beta-lactamase/transpeptidase-like"/>
    <property type="match status" value="1"/>
</dbReference>
<dbReference type="InterPro" id="IPR001967">
    <property type="entry name" value="Peptidase_S11_N"/>
</dbReference>
<keyword evidence="6 15" id="KW-0732">Signal</keyword>
<feature type="binding site" evidence="13">
    <location>
        <position position="225"/>
    </location>
    <ligand>
        <name>substrate</name>
    </ligand>
</feature>
<reference evidence="18 19" key="1">
    <citation type="journal article" date="2014" name="Antonie Van Leeuwenhoek">
        <title>Fictibacillus enclensis sp. nov., isolated from marine sediment.</title>
        <authorList>
            <person name="Dastager S.G."/>
            <person name="Mawlankar R."/>
            <person name="Srinivasan K."/>
            <person name="Tang S.K."/>
            <person name="Lee J.C."/>
            <person name="Ramana V.V."/>
            <person name="Shouche Y.S."/>
        </authorList>
    </citation>
    <scope>NUCLEOTIDE SEQUENCE [LARGE SCALE GENOMIC DNA]</scope>
    <source>
        <strain evidence="18 19">NIO-1003</strain>
    </source>
</reference>
<keyword evidence="10" id="KW-0961">Cell wall biogenesis/degradation</keyword>
<dbReference type="Proteomes" id="UP000054099">
    <property type="component" value="Unassembled WGS sequence"/>
</dbReference>
<evidence type="ECO:0000256" key="11">
    <source>
        <dbReference type="ARBA" id="ARBA00034000"/>
    </source>
</evidence>
<dbReference type="InterPro" id="IPR012907">
    <property type="entry name" value="Peptidase_S11_C"/>
</dbReference>
<dbReference type="InterPro" id="IPR012338">
    <property type="entry name" value="Beta-lactam/transpept-like"/>
</dbReference>
<evidence type="ECO:0000256" key="6">
    <source>
        <dbReference type="ARBA" id="ARBA00022729"/>
    </source>
</evidence>
<dbReference type="GO" id="GO:0071555">
    <property type="term" value="P:cell wall organization"/>
    <property type="evidence" value="ECO:0007669"/>
    <property type="project" value="UniProtKB-KW"/>
</dbReference>
<protein>
    <recommendedName>
        <fullName evidence="3">serine-type D-Ala-D-Ala carboxypeptidase</fullName>
        <ecNumber evidence="3">3.4.16.4</ecNumber>
    </recommendedName>
</protein>
<keyword evidence="19" id="KW-1185">Reference proteome</keyword>
<dbReference type="PANTHER" id="PTHR21581">
    <property type="entry name" value="D-ALANYL-D-ALANINE CARBOXYPEPTIDASE"/>
    <property type="match status" value="1"/>
</dbReference>
<dbReference type="GO" id="GO:0008360">
    <property type="term" value="P:regulation of cell shape"/>
    <property type="evidence" value="ECO:0007669"/>
    <property type="project" value="UniProtKB-KW"/>
</dbReference>
<evidence type="ECO:0000256" key="5">
    <source>
        <dbReference type="ARBA" id="ARBA00022670"/>
    </source>
</evidence>
<sequence>MRYSTKKWTMLIIVAALLMTCMLPQVKAAGPGVSARAAILMEQESGRILYARNEHRPMRIASITKIMTAILAIESGKLSDRVTISDRATRTEGSSLYLKPGEHISLNDLVYGLILRSGNDSAVAIAEYVGGSMDGFVYMMNQKAREIGMKNTLFRNPHGLDDHDDHYSSAYDMALLTRYAMENEKFREISSSVMYRSPQEGEKWERVWRNKNKMLKLYPYSTGGKTGYTKLAKRTLVSTAKKDDMGLIAVTLNDPNDWEDHSAMFNWGYRTFKLTSLVKKGVVDGIKLKAYENKIEAARDLNYPLMKGEKREIQKSVNLYQPPKGGKWKKGAVPKPIGKMKVMLGDQIIGNLPLFYEGKGLVKEDRSIWNVFKQMVASLFAINGGTRHG</sequence>
<evidence type="ECO:0000256" key="10">
    <source>
        <dbReference type="ARBA" id="ARBA00023316"/>
    </source>
</evidence>
<keyword evidence="8" id="KW-0133">Cell shape</keyword>
<comment type="similarity">
    <text evidence="2 14">Belongs to the peptidase S11 family.</text>
</comment>
<feature type="active site" description="Proton acceptor" evidence="12">
    <location>
        <position position="65"/>
    </location>
</feature>
<proteinExistence type="inferred from homology"/>
<evidence type="ECO:0000256" key="15">
    <source>
        <dbReference type="SAM" id="SignalP"/>
    </source>
</evidence>
<dbReference type="PANTHER" id="PTHR21581:SF33">
    <property type="entry name" value="D-ALANYL-D-ALANINE CARBOXYPEPTIDASE DACB"/>
    <property type="match status" value="1"/>
</dbReference>
<dbReference type="GO" id="GO:0006508">
    <property type="term" value="P:proteolysis"/>
    <property type="evidence" value="ECO:0007669"/>
    <property type="project" value="UniProtKB-KW"/>
</dbReference>
<keyword evidence="5" id="KW-0645">Protease</keyword>
<accession>A0A0V8JF38</accession>
<evidence type="ECO:0000259" key="16">
    <source>
        <dbReference type="Pfam" id="PF00768"/>
    </source>
</evidence>
<feature type="active site" evidence="12">
    <location>
        <position position="117"/>
    </location>
</feature>
<gene>
    <name evidence="18" type="ORF">AS030_09060</name>
</gene>
<name>A0A0V8JF38_9BACL</name>
<dbReference type="Pfam" id="PF07943">
    <property type="entry name" value="PBP5_C"/>
    <property type="match status" value="1"/>
</dbReference>
<keyword evidence="9" id="KW-0573">Peptidoglycan synthesis</keyword>
<feature type="active site" description="Acyl-ester intermediate" evidence="12">
    <location>
        <position position="62"/>
    </location>
</feature>
<evidence type="ECO:0000256" key="3">
    <source>
        <dbReference type="ARBA" id="ARBA00012448"/>
    </source>
</evidence>
<evidence type="ECO:0000256" key="14">
    <source>
        <dbReference type="RuleBase" id="RU004016"/>
    </source>
</evidence>
<dbReference type="InterPro" id="IPR018044">
    <property type="entry name" value="Peptidase_S11"/>
</dbReference>
<evidence type="ECO:0000256" key="1">
    <source>
        <dbReference type="ARBA" id="ARBA00004752"/>
    </source>
</evidence>
<dbReference type="PRINTS" id="PR00725">
    <property type="entry name" value="DADACBPTASE1"/>
</dbReference>